<dbReference type="Pfam" id="PF19962">
    <property type="entry name" value="EAD9"/>
    <property type="match status" value="1"/>
</dbReference>
<feature type="coiled-coil region" evidence="1">
    <location>
        <begin position="11"/>
        <end position="68"/>
    </location>
</feature>
<protein>
    <submittedName>
        <fullName evidence="5">Uncharacterized protein</fullName>
    </submittedName>
</protein>
<gene>
    <name evidence="5" type="ORF">WA1_43245</name>
</gene>
<dbReference type="Pfam" id="PF19963">
    <property type="entry name" value="VMAP-M1"/>
    <property type="match status" value="1"/>
</dbReference>
<dbReference type="InterPro" id="IPR045438">
    <property type="entry name" value="EAD9"/>
</dbReference>
<dbReference type="STRING" id="128403.WA1_43245"/>
<proteinExistence type="predicted"/>
<dbReference type="RefSeq" id="WP_017748254.1">
    <property type="nucleotide sequence ID" value="NZ_KQ976354.1"/>
</dbReference>
<feature type="domain" description="vWA-MoxR associated protein C-terminal" evidence="4">
    <location>
        <begin position="196"/>
        <end position="434"/>
    </location>
</feature>
<dbReference type="InterPro" id="IPR045440">
    <property type="entry name" value="VMAP-M1"/>
</dbReference>
<keyword evidence="1" id="KW-0175">Coiled coil</keyword>
<evidence type="ECO:0000259" key="3">
    <source>
        <dbReference type="Pfam" id="PF19963"/>
    </source>
</evidence>
<dbReference type="AlphaFoldDB" id="A0A139WVR5"/>
<reference evidence="5 6" key="1">
    <citation type="journal article" date="2013" name="Genome Biol. Evol.">
        <title>Genomes of Stigonematalean cyanobacteria (subsection V) and the evolution of oxygenic photosynthesis from prokaryotes to plastids.</title>
        <authorList>
            <person name="Dagan T."/>
            <person name="Roettger M."/>
            <person name="Stucken K."/>
            <person name="Landan G."/>
            <person name="Koch R."/>
            <person name="Major P."/>
            <person name="Gould S.B."/>
            <person name="Goremykin V.V."/>
            <person name="Rippka R."/>
            <person name="Tandeau de Marsac N."/>
            <person name="Gugger M."/>
            <person name="Lockhart P.J."/>
            <person name="Allen J.F."/>
            <person name="Brune I."/>
            <person name="Maus I."/>
            <person name="Puhler A."/>
            <person name="Martin W.F."/>
        </authorList>
    </citation>
    <scope>NUCLEOTIDE SEQUENCE [LARGE SCALE GENOMIC DNA]</scope>
    <source>
        <strain evidence="5 6">PCC 7110</strain>
    </source>
</reference>
<dbReference type="Pfam" id="PF20028">
    <property type="entry name" value="VMAP-C"/>
    <property type="match status" value="1"/>
</dbReference>
<comment type="caution">
    <text evidence="5">The sequence shown here is derived from an EMBL/GenBank/DDBJ whole genome shotgun (WGS) entry which is preliminary data.</text>
</comment>
<keyword evidence="6" id="KW-1185">Reference proteome</keyword>
<evidence type="ECO:0000259" key="2">
    <source>
        <dbReference type="Pfam" id="PF19962"/>
    </source>
</evidence>
<accession>A0A139WVR5</accession>
<name>A0A139WVR5_9CYAN</name>
<evidence type="ECO:0000256" key="1">
    <source>
        <dbReference type="SAM" id="Coils"/>
    </source>
</evidence>
<dbReference type="EMBL" id="ANNX02000047">
    <property type="protein sequence ID" value="KYC36509.1"/>
    <property type="molecule type" value="Genomic_DNA"/>
</dbReference>
<evidence type="ECO:0000313" key="5">
    <source>
        <dbReference type="EMBL" id="KYC36509.1"/>
    </source>
</evidence>
<evidence type="ECO:0000313" key="6">
    <source>
        <dbReference type="Proteomes" id="UP000076925"/>
    </source>
</evidence>
<feature type="domain" description="Effector-associated" evidence="2">
    <location>
        <begin position="4"/>
        <end position="65"/>
    </location>
</feature>
<evidence type="ECO:0000259" key="4">
    <source>
        <dbReference type="Pfam" id="PF20028"/>
    </source>
</evidence>
<sequence>MVESRVSQIKKKVLQERLDARMKEYKALNQQLNNEGNAATLEKLKRQILEKEKEMREVEDELNSLTNSEYPLDSLLQILQLYQKSDISPIKRAYQVCCPQGFLQQSDTVKDILATLQDLPSNNQKFTPIDFFVAHLVLDSKISQELAENIKKWGENNIAQFTQLLHDCKQDLINKNQPSDSYLLININQKKSNFNQFQVKAWLIPNIQNYQPEREEGYKTLYVSDSPDDIFTLDDLPQIVDLLLEQSDDYPLQNLTVEFFLPYELLSYPVDKCIKEEYGYEEKIGQKYRVTVRAFERLDKKYRSKHEVRWREKWQKVTQVCKCRETFICSQNYEPTDLRRSLDEKVGLILTKFPEEPKKTSQIFSVLLIAATPVAICLRSTFKSIETQDNNLIDFLLECSIGEIPENVRKKRLDAPQEEDDHVGHHLSLIWEDPDRLTPDVDFFYQVPKFIS</sequence>
<feature type="domain" description="vWA-MoxR associated protein middle region 1" evidence="3">
    <location>
        <begin position="78"/>
        <end position="187"/>
    </location>
</feature>
<dbReference type="Proteomes" id="UP000076925">
    <property type="component" value="Unassembled WGS sequence"/>
</dbReference>
<dbReference type="InterPro" id="IPR045450">
    <property type="entry name" value="VMAP_C"/>
</dbReference>
<organism evidence="5 6">
    <name type="scientific">Scytonema hofmannii PCC 7110</name>
    <dbReference type="NCBI Taxonomy" id="128403"/>
    <lineage>
        <taxon>Bacteria</taxon>
        <taxon>Bacillati</taxon>
        <taxon>Cyanobacteriota</taxon>
        <taxon>Cyanophyceae</taxon>
        <taxon>Nostocales</taxon>
        <taxon>Scytonemataceae</taxon>
        <taxon>Scytonema</taxon>
    </lineage>
</organism>